<gene>
    <name evidence="1" type="ORF">V6N11_032564</name>
</gene>
<accession>A0ABR2T1T9</accession>
<keyword evidence="2" id="KW-1185">Reference proteome</keyword>
<evidence type="ECO:0000313" key="1">
    <source>
        <dbReference type="EMBL" id="KAK9031177.1"/>
    </source>
</evidence>
<sequence length="91" mass="10136">MEKHMAKDHQSHLVVVSYAKDNCNLYIPCLIVCSAAHGEEFQDKRKCGRAVQKRRRKNMPSPHHVPVGAGGWALHSSACHLGHCALVGYDF</sequence>
<protein>
    <recommendedName>
        <fullName evidence="3">DUF2470 domain-containing protein</fullName>
    </recommendedName>
</protein>
<evidence type="ECO:0000313" key="2">
    <source>
        <dbReference type="Proteomes" id="UP001396334"/>
    </source>
</evidence>
<proteinExistence type="predicted"/>
<comment type="caution">
    <text evidence="1">The sequence shown here is derived from an EMBL/GenBank/DDBJ whole genome shotgun (WGS) entry which is preliminary data.</text>
</comment>
<reference evidence="1 2" key="1">
    <citation type="journal article" date="2024" name="G3 (Bethesda)">
        <title>Genome assembly of Hibiscus sabdariffa L. provides insights into metabolisms of medicinal natural products.</title>
        <authorList>
            <person name="Kim T."/>
        </authorList>
    </citation>
    <scope>NUCLEOTIDE SEQUENCE [LARGE SCALE GENOMIC DNA]</scope>
    <source>
        <strain evidence="1">TK-2024</strain>
        <tissue evidence="1">Old leaves</tissue>
    </source>
</reference>
<organism evidence="1 2">
    <name type="scientific">Hibiscus sabdariffa</name>
    <name type="common">roselle</name>
    <dbReference type="NCBI Taxonomy" id="183260"/>
    <lineage>
        <taxon>Eukaryota</taxon>
        <taxon>Viridiplantae</taxon>
        <taxon>Streptophyta</taxon>
        <taxon>Embryophyta</taxon>
        <taxon>Tracheophyta</taxon>
        <taxon>Spermatophyta</taxon>
        <taxon>Magnoliopsida</taxon>
        <taxon>eudicotyledons</taxon>
        <taxon>Gunneridae</taxon>
        <taxon>Pentapetalae</taxon>
        <taxon>rosids</taxon>
        <taxon>malvids</taxon>
        <taxon>Malvales</taxon>
        <taxon>Malvaceae</taxon>
        <taxon>Malvoideae</taxon>
        <taxon>Hibiscus</taxon>
    </lineage>
</organism>
<evidence type="ECO:0008006" key="3">
    <source>
        <dbReference type="Google" id="ProtNLM"/>
    </source>
</evidence>
<dbReference type="EMBL" id="JBBPBN010000010">
    <property type="protein sequence ID" value="KAK9031177.1"/>
    <property type="molecule type" value="Genomic_DNA"/>
</dbReference>
<dbReference type="Proteomes" id="UP001396334">
    <property type="component" value="Unassembled WGS sequence"/>
</dbReference>
<name>A0ABR2T1T9_9ROSI</name>